<feature type="region of interest" description="Disordered" evidence="1">
    <location>
        <begin position="1"/>
        <end position="23"/>
    </location>
</feature>
<dbReference type="Pfam" id="PF13557">
    <property type="entry name" value="Phenol_MetA_deg"/>
    <property type="match status" value="1"/>
</dbReference>
<comment type="caution">
    <text evidence="2">The sequence shown here is derived from an EMBL/GenBank/DDBJ whole genome shotgun (WGS) entry which is preliminary data.</text>
</comment>
<organism evidence="2 3">
    <name type="scientific">Pontibacter qinzhouensis</name>
    <dbReference type="NCBI Taxonomy" id="2603253"/>
    <lineage>
        <taxon>Bacteria</taxon>
        <taxon>Pseudomonadati</taxon>
        <taxon>Bacteroidota</taxon>
        <taxon>Cytophagia</taxon>
        <taxon>Cytophagales</taxon>
        <taxon>Hymenobacteraceae</taxon>
        <taxon>Pontibacter</taxon>
    </lineage>
</organism>
<proteinExistence type="predicted"/>
<dbReference type="OrthoDB" id="1014491at2"/>
<accession>A0A5C8KCY9</accession>
<name>A0A5C8KCY9_9BACT</name>
<dbReference type="InterPro" id="IPR025737">
    <property type="entry name" value="FApF"/>
</dbReference>
<reference evidence="2 3" key="1">
    <citation type="submission" date="2019-08" db="EMBL/GenBank/DDBJ databases">
        <authorList>
            <person name="Shi S."/>
        </authorList>
    </citation>
    <scope>NUCLEOTIDE SEQUENCE [LARGE SCALE GENOMIC DNA]</scope>
    <source>
        <strain evidence="2 3">GY10130</strain>
    </source>
</reference>
<keyword evidence="3" id="KW-1185">Reference proteome</keyword>
<dbReference type="Proteomes" id="UP000321926">
    <property type="component" value="Unassembled WGS sequence"/>
</dbReference>
<evidence type="ECO:0000313" key="3">
    <source>
        <dbReference type="Proteomes" id="UP000321926"/>
    </source>
</evidence>
<evidence type="ECO:0000256" key="1">
    <source>
        <dbReference type="SAM" id="MobiDB-lite"/>
    </source>
</evidence>
<evidence type="ECO:0000313" key="2">
    <source>
        <dbReference type="EMBL" id="TXK49869.1"/>
    </source>
</evidence>
<protein>
    <submittedName>
        <fullName evidence="2">Transporter</fullName>
    </submittedName>
</protein>
<sequence>MAQDELPEMKTDRPDQTESSSIVPRRTVQLETGFFFQKDTQGDTELKSHAYPTALLRVGVLKNVELLFLAAYRDSVIQKNDRRKLQGMGPLSVGAKVKLWNESGWRPEAALLFRVLLPTGNRQFRPANPEPHMRLNLSHQLTDKMELAYNLVHGWADGYSVPGYTASLSYEVHDKISVFGEVFGSKEEGEKAGHQADAGILFLVLPNLQLDVAVGTRLNAAAPDYFVTSGISVRLPH</sequence>
<dbReference type="EMBL" id="VRTY01000015">
    <property type="protein sequence ID" value="TXK49869.1"/>
    <property type="molecule type" value="Genomic_DNA"/>
</dbReference>
<dbReference type="AlphaFoldDB" id="A0A5C8KCY9"/>
<gene>
    <name evidence="2" type="ORF">FVR03_05715</name>
</gene>
<feature type="compositionally biased region" description="Basic and acidic residues" evidence="1">
    <location>
        <begin position="7"/>
        <end position="16"/>
    </location>
</feature>